<sequence>MDMAIQNSVRRINPRRPFSINADGVKRIVLGQLGDSGGSQVALQSQPHQAAKPVRLAADAVTTGCLLAVAHSDRGALDEHARQAVAAAALLADGATEVALLVFGGLDDDAAALGVDRCVVLPQYGNHAFAPEAELAALQALMETLQPAHVFIADDGVAGSDLGRRLGAAGTAASIATHVVEISKCGLAAYRQQGSMLARRSLAQVVLLETDVVDARLPFLGRGQVAGELSAAIGVKAEAEKSSSPFLDLGSKTMAASQMALDEADFIVSAGNGVDDVALFNSLANALDAAVGASRVAVDDGKFQRDKQIGATGKTVSASAYLAFGISGAVQHLQGIKDCRHVIAVNLDASAPMIKRADLSIIGDAQELMTALLDQVRQARSMEGGS</sequence>
<evidence type="ECO:0000259" key="3">
    <source>
        <dbReference type="Pfam" id="PF00766"/>
    </source>
</evidence>
<dbReference type="InterPro" id="IPR029035">
    <property type="entry name" value="DHS-like_NAD/FAD-binding_dom"/>
</dbReference>
<organism evidence="5 6">
    <name type="scientific">Collimonas rhizosphaerae</name>
    <dbReference type="NCBI Taxonomy" id="3126357"/>
    <lineage>
        <taxon>Bacteria</taxon>
        <taxon>Pseudomonadati</taxon>
        <taxon>Pseudomonadota</taxon>
        <taxon>Betaproteobacteria</taxon>
        <taxon>Burkholderiales</taxon>
        <taxon>Oxalobacteraceae</taxon>
        <taxon>Collimonas</taxon>
    </lineage>
</organism>
<keyword evidence="2" id="KW-0249">Electron transport</keyword>
<dbReference type="SUPFAM" id="SSF52402">
    <property type="entry name" value="Adenine nucleotide alpha hydrolases-like"/>
    <property type="match status" value="1"/>
</dbReference>
<dbReference type="InterPro" id="IPR014729">
    <property type="entry name" value="Rossmann-like_a/b/a_fold"/>
</dbReference>
<dbReference type="RefSeq" id="WP_342830208.1">
    <property type="nucleotide sequence ID" value="NZ_JBANDC010000010.1"/>
</dbReference>
<evidence type="ECO:0000256" key="2">
    <source>
        <dbReference type="ARBA" id="ARBA00022982"/>
    </source>
</evidence>
<dbReference type="Pfam" id="PF01012">
    <property type="entry name" value="ETF"/>
    <property type="match status" value="1"/>
</dbReference>
<dbReference type="PANTHER" id="PTHR43153:SF1">
    <property type="entry name" value="ELECTRON TRANSFER FLAVOPROTEIN SUBUNIT ALPHA, MITOCHONDRIAL"/>
    <property type="match status" value="1"/>
</dbReference>
<accession>A0ABU9PY06</accession>
<protein>
    <submittedName>
        <fullName evidence="5">Electron transfer flavoprotein subunit alpha/FixB family protein</fullName>
    </submittedName>
</protein>
<feature type="domain" description="Electron transfer flavoprotein alpha/beta-subunit N-terminal" evidence="4">
    <location>
        <begin position="69"/>
        <end position="183"/>
    </location>
</feature>
<dbReference type="Gene3D" id="3.40.50.1220">
    <property type="entry name" value="TPP-binding domain"/>
    <property type="match status" value="1"/>
</dbReference>
<dbReference type="InterPro" id="IPR001308">
    <property type="entry name" value="ETF_a/FixB"/>
</dbReference>
<dbReference type="Pfam" id="PF00766">
    <property type="entry name" value="ETF_alpha"/>
    <property type="match status" value="1"/>
</dbReference>
<dbReference type="EMBL" id="JBANDC010000010">
    <property type="protein sequence ID" value="MEM4988886.1"/>
    <property type="molecule type" value="Genomic_DNA"/>
</dbReference>
<proteinExistence type="inferred from homology"/>
<dbReference type="PIRSF" id="PIRSF000089">
    <property type="entry name" value="Electra_flavoP_a"/>
    <property type="match status" value="1"/>
</dbReference>
<dbReference type="PANTHER" id="PTHR43153">
    <property type="entry name" value="ELECTRON TRANSFER FLAVOPROTEIN ALPHA"/>
    <property type="match status" value="1"/>
</dbReference>
<keyword evidence="2" id="KW-0813">Transport</keyword>
<dbReference type="Proteomes" id="UP001495910">
    <property type="component" value="Unassembled WGS sequence"/>
</dbReference>
<name>A0ABU9PY06_9BURK</name>
<comment type="caution">
    <text evidence="5">The sequence shown here is derived from an EMBL/GenBank/DDBJ whole genome shotgun (WGS) entry which is preliminary data.</text>
</comment>
<gene>
    <name evidence="5" type="ORF">V8G57_15945</name>
</gene>
<dbReference type="SUPFAM" id="SSF52467">
    <property type="entry name" value="DHS-like NAD/FAD-binding domain"/>
    <property type="match status" value="1"/>
</dbReference>
<evidence type="ECO:0000313" key="6">
    <source>
        <dbReference type="Proteomes" id="UP001495910"/>
    </source>
</evidence>
<evidence type="ECO:0000256" key="1">
    <source>
        <dbReference type="ARBA" id="ARBA00005817"/>
    </source>
</evidence>
<evidence type="ECO:0000313" key="5">
    <source>
        <dbReference type="EMBL" id="MEM4988886.1"/>
    </source>
</evidence>
<comment type="similarity">
    <text evidence="1">Belongs to the ETF alpha-subunit/FixB family.</text>
</comment>
<evidence type="ECO:0000259" key="4">
    <source>
        <dbReference type="Pfam" id="PF01012"/>
    </source>
</evidence>
<dbReference type="InterPro" id="IPR014730">
    <property type="entry name" value="ETF_a/b_N"/>
</dbReference>
<feature type="domain" description="Electron transfer flavoprotein alpha subunit C-terminal" evidence="3">
    <location>
        <begin position="261"/>
        <end position="337"/>
    </location>
</feature>
<reference evidence="5 6" key="1">
    <citation type="submission" date="2024-02" db="EMBL/GenBank/DDBJ databases">
        <title>Draft genome sequence of Collimonas sp. strain H4R21, an effective mineral-weathering bacterial strain isolated from the beech rhizosphere.</title>
        <authorList>
            <person name="Morin E."/>
            <person name="Uroz S."/>
            <person name="Leveau J.H.J."/>
            <person name="Kumar R."/>
            <person name="Rey M.W."/>
            <person name="Pham J."/>
        </authorList>
    </citation>
    <scope>NUCLEOTIDE SEQUENCE [LARGE SCALE GENOMIC DNA]</scope>
    <source>
        <strain evidence="5 6">H4R21</strain>
    </source>
</reference>
<dbReference type="Gene3D" id="3.40.50.620">
    <property type="entry name" value="HUPs"/>
    <property type="match status" value="1"/>
</dbReference>
<dbReference type="InterPro" id="IPR014731">
    <property type="entry name" value="ETF_asu_C"/>
</dbReference>
<keyword evidence="6" id="KW-1185">Reference proteome</keyword>